<accession>A0A0C3GEX3</accession>
<organism evidence="3 4">
    <name type="scientific">Oidiodendron maius (strain Zn)</name>
    <dbReference type="NCBI Taxonomy" id="913774"/>
    <lineage>
        <taxon>Eukaryota</taxon>
        <taxon>Fungi</taxon>
        <taxon>Dikarya</taxon>
        <taxon>Ascomycota</taxon>
        <taxon>Pezizomycotina</taxon>
        <taxon>Leotiomycetes</taxon>
        <taxon>Leotiomycetes incertae sedis</taxon>
        <taxon>Myxotrichaceae</taxon>
        <taxon>Oidiodendron</taxon>
    </lineage>
</organism>
<sequence length="689" mass="76466">MKYFGLIGLFVAVAIVAPSSSTESRPLVPLVFEPLNLGQIKPLGWLHDQLMLQTSGLGGHLMDFWSFVSDSAWIGGRSEYSILHEAFPYWLNAIVPLAYGVGDERLKAQVRNATDYVLDHQQADGWLGYETGTNRNMWPRNLLCLALMQLAQADEAYTERIVSAMQRFAVLMNSMLADNFTGFIYHDGDMYPESATEWGLSRAQDLMVPLMWLFEYHPGNYSELILENMHYLYQAGVNWDYWFRADVFPKGELDELNQTFYNSLPWEYFHGVNEGEGLKATAVYRRFLHNDSLIELTHQGVNWTFFYHGSASGSILADESETCTAVEVMYSLSYLYQALGENWYADRAELAAFNALPGALTPDWWARQYMAEPNQPWSKNLTETPFSDVNTVGQMFTLEGNYPCCTVNHPQGYPKFLSASFVQFGVSGLAHALLGPANVTTRLSSGAAVNIIATTNYPFDLDLVYNVTATEPFYFAVRVPTWADATKSTIATLTGPDGHNNTVSVSPDVDTGMHTLSISSGTTMLRYSISTSLRLEPRPNATVAVYYGALLYGLAIPFTSSSTAPHDYVTQELLPAGYAPPASRDWTLLPTAPWNYAIDPATLVYHYDGSAAPGKVLPDPIWALGAPPNYVTVKACLIDWPLYLDSVPGRVPLRGARQCVGAVEEVELRPYGSTKLHVVDLPTVDLGTS</sequence>
<dbReference type="GO" id="GO:0005975">
    <property type="term" value="P:carbohydrate metabolic process"/>
    <property type="evidence" value="ECO:0007669"/>
    <property type="project" value="InterPro"/>
</dbReference>
<keyword evidence="1" id="KW-0732">Signal</keyword>
<feature type="signal peptide" evidence="1">
    <location>
        <begin position="1"/>
        <end position="24"/>
    </location>
</feature>
<evidence type="ECO:0000256" key="1">
    <source>
        <dbReference type="SAM" id="SignalP"/>
    </source>
</evidence>
<dbReference type="InterPro" id="IPR012878">
    <property type="entry name" value="Beta-AFase-like_GH127_cat"/>
</dbReference>
<dbReference type="InterPro" id="IPR008928">
    <property type="entry name" value="6-hairpin_glycosidase_sf"/>
</dbReference>
<dbReference type="HOGENOM" id="CLU_016354_1_0_1"/>
<dbReference type="Pfam" id="PF07944">
    <property type="entry name" value="Beta-AFase-like_GH127_cat"/>
    <property type="match status" value="1"/>
</dbReference>
<gene>
    <name evidence="3" type="ORF">OIDMADRAFT_45617</name>
</gene>
<name>A0A0C3GEX3_OIDMZ</name>
<dbReference type="InParanoid" id="A0A0C3GEX3"/>
<proteinExistence type="predicted"/>
<protein>
    <recommendedName>
        <fullName evidence="2">Non-reducing end beta-L-arabinofuranosidase-like GH127 catalytic domain-containing protein</fullName>
    </recommendedName>
</protein>
<feature type="domain" description="Non-reducing end beta-L-arabinofuranosidase-like GH127 catalytic" evidence="2">
    <location>
        <begin position="318"/>
        <end position="416"/>
    </location>
</feature>
<dbReference type="OrthoDB" id="5358475at2759"/>
<dbReference type="EMBL" id="KN832889">
    <property type="protein sequence ID" value="KIM94670.1"/>
    <property type="molecule type" value="Genomic_DNA"/>
</dbReference>
<dbReference type="AlphaFoldDB" id="A0A0C3GEX3"/>
<evidence type="ECO:0000313" key="3">
    <source>
        <dbReference type="EMBL" id="KIM94670.1"/>
    </source>
</evidence>
<dbReference type="STRING" id="913774.A0A0C3GEX3"/>
<dbReference type="Proteomes" id="UP000054321">
    <property type="component" value="Unassembled WGS sequence"/>
</dbReference>
<dbReference type="SUPFAM" id="SSF48208">
    <property type="entry name" value="Six-hairpin glycosidases"/>
    <property type="match status" value="1"/>
</dbReference>
<feature type="chain" id="PRO_5002164563" description="Non-reducing end beta-L-arabinofuranosidase-like GH127 catalytic domain-containing protein" evidence="1">
    <location>
        <begin position="25"/>
        <end position="689"/>
    </location>
</feature>
<reference evidence="3 4" key="1">
    <citation type="submission" date="2014-04" db="EMBL/GenBank/DDBJ databases">
        <authorList>
            <consortium name="DOE Joint Genome Institute"/>
            <person name="Kuo A."/>
            <person name="Martino E."/>
            <person name="Perotto S."/>
            <person name="Kohler A."/>
            <person name="Nagy L.G."/>
            <person name="Floudas D."/>
            <person name="Copeland A."/>
            <person name="Barry K.W."/>
            <person name="Cichocki N."/>
            <person name="Veneault-Fourrey C."/>
            <person name="LaButti K."/>
            <person name="Lindquist E.A."/>
            <person name="Lipzen A."/>
            <person name="Lundell T."/>
            <person name="Morin E."/>
            <person name="Murat C."/>
            <person name="Sun H."/>
            <person name="Tunlid A."/>
            <person name="Henrissat B."/>
            <person name="Grigoriev I.V."/>
            <person name="Hibbett D.S."/>
            <person name="Martin F."/>
            <person name="Nordberg H.P."/>
            <person name="Cantor M.N."/>
            <person name="Hua S.X."/>
        </authorList>
    </citation>
    <scope>NUCLEOTIDE SEQUENCE [LARGE SCALE GENOMIC DNA]</scope>
    <source>
        <strain evidence="3 4">Zn</strain>
    </source>
</reference>
<evidence type="ECO:0000313" key="4">
    <source>
        <dbReference type="Proteomes" id="UP000054321"/>
    </source>
</evidence>
<evidence type="ECO:0000259" key="2">
    <source>
        <dbReference type="Pfam" id="PF07944"/>
    </source>
</evidence>
<keyword evidence="4" id="KW-1185">Reference proteome</keyword>
<reference evidence="4" key="2">
    <citation type="submission" date="2015-01" db="EMBL/GenBank/DDBJ databases">
        <title>Evolutionary Origins and Diversification of the Mycorrhizal Mutualists.</title>
        <authorList>
            <consortium name="DOE Joint Genome Institute"/>
            <consortium name="Mycorrhizal Genomics Consortium"/>
            <person name="Kohler A."/>
            <person name="Kuo A."/>
            <person name="Nagy L.G."/>
            <person name="Floudas D."/>
            <person name="Copeland A."/>
            <person name="Barry K.W."/>
            <person name="Cichocki N."/>
            <person name="Veneault-Fourrey C."/>
            <person name="LaButti K."/>
            <person name="Lindquist E.A."/>
            <person name="Lipzen A."/>
            <person name="Lundell T."/>
            <person name="Morin E."/>
            <person name="Murat C."/>
            <person name="Riley R."/>
            <person name="Ohm R."/>
            <person name="Sun H."/>
            <person name="Tunlid A."/>
            <person name="Henrissat B."/>
            <person name="Grigoriev I.V."/>
            <person name="Hibbett D.S."/>
            <person name="Martin F."/>
        </authorList>
    </citation>
    <scope>NUCLEOTIDE SEQUENCE [LARGE SCALE GENOMIC DNA]</scope>
    <source>
        <strain evidence="4">Zn</strain>
    </source>
</reference>